<proteinExistence type="predicted"/>
<sequence length="59" mass="6832">MIKFYCSLIGYFILHNYPAKVPGSFHIQSDKLSDPAKKADKSYHIKNETIKSYLQPKVE</sequence>
<dbReference type="KEGG" id="cnk:EG343_01680"/>
<evidence type="ECO:0000313" key="1">
    <source>
        <dbReference type="EMBL" id="AZA89429.1"/>
    </source>
</evidence>
<keyword evidence="2" id="KW-1185">Reference proteome</keyword>
<protein>
    <submittedName>
        <fullName evidence="1">Uncharacterized protein</fullName>
    </submittedName>
</protein>
<name>A0AAD0YI46_CHRNA</name>
<reference evidence="1 2" key="1">
    <citation type="submission" date="2018-11" db="EMBL/GenBank/DDBJ databases">
        <title>Proposal to divide the Flavobacteriaceae and reorganize its genera based on Amino Acid Identity values calculated from whole genome sequences.</title>
        <authorList>
            <person name="Nicholson A.C."/>
            <person name="Gulvik C.A."/>
            <person name="Whitney A.M."/>
            <person name="Humrighouse B.W."/>
            <person name="Bell M."/>
            <person name="Holmes B."/>
            <person name="Steigerwalt A.G."/>
            <person name="Villarma A."/>
            <person name="Sheth M."/>
            <person name="Batra D."/>
            <person name="Pryor J."/>
            <person name="Bernardet J.-F."/>
            <person name="Hugo C."/>
            <person name="Kampfer P."/>
            <person name="Newman J."/>
            <person name="McQuiston J.R."/>
        </authorList>
    </citation>
    <scope>NUCLEOTIDE SEQUENCE [LARGE SCALE GENOMIC DNA]</scope>
    <source>
        <strain evidence="1 2">G0041</strain>
    </source>
</reference>
<accession>A0AAD0YI46</accession>
<gene>
    <name evidence="1" type="ORF">EG343_01680</name>
</gene>
<dbReference type="Proteomes" id="UP000278288">
    <property type="component" value="Chromosome"/>
</dbReference>
<dbReference type="AlphaFoldDB" id="A0AAD0YI46"/>
<evidence type="ECO:0000313" key="2">
    <source>
        <dbReference type="Proteomes" id="UP000278288"/>
    </source>
</evidence>
<organism evidence="1 2">
    <name type="scientific">Chryseobacterium nakagawai</name>
    <dbReference type="NCBI Taxonomy" id="1241982"/>
    <lineage>
        <taxon>Bacteria</taxon>
        <taxon>Pseudomonadati</taxon>
        <taxon>Bacteroidota</taxon>
        <taxon>Flavobacteriia</taxon>
        <taxon>Flavobacteriales</taxon>
        <taxon>Weeksellaceae</taxon>
        <taxon>Chryseobacterium group</taxon>
        <taxon>Chryseobacterium</taxon>
    </lineage>
</organism>
<dbReference type="EMBL" id="CP033923">
    <property type="protein sequence ID" value="AZA89429.1"/>
    <property type="molecule type" value="Genomic_DNA"/>
</dbReference>